<evidence type="ECO:0000256" key="2">
    <source>
        <dbReference type="ARBA" id="ARBA00006181"/>
    </source>
</evidence>
<dbReference type="VEuPathDB" id="AmoebaDB:NF0056570"/>
<dbReference type="RefSeq" id="XP_044557232.1">
    <property type="nucleotide sequence ID" value="XM_044713378.1"/>
</dbReference>
<dbReference type="InterPro" id="IPR036980">
    <property type="entry name" value="RNase_P/MRP_Rpp29_sf"/>
</dbReference>
<dbReference type="Proteomes" id="UP000444721">
    <property type="component" value="Unassembled WGS sequence"/>
</dbReference>
<keyword evidence="7" id="KW-0378">Hydrolase</keyword>
<comment type="caution">
    <text evidence="9">The sequence shown here is derived from an EMBL/GenBank/DDBJ whole genome shotgun (WGS) entry which is preliminary data.</text>
</comment>
<feature type="compositionally biased region" description="Polar residues" evidence="8">
    <location>
        <begin position="343"/>
        <end position="375"/>
    </location>
</feature>
<dbReference type="GO" id="GO:0001682">
    <property type="term" value="P:tRNA 5'-leader removal"/>
    <property type="evidence" value="ECO:0007669"/>
    <property type="project" value="InterPro"/>
</dbReference>
<dbReference type="GO" id="GO:0006364">
    <property type="term" value="P:rRNA processing"/>
    <property type="evidence" value="ECO:0007669"/>
    <property type="project" value="TreeGrafter"/>
</dbReference>
<sequence>MKRHRNSGSSSSSTLTSSSSSSSTTPKPSQIPKTNREKFTQQLKEVKKRRGTSSSFSSKQTTIAKPGDVDKKKRSELVKHFQANYNKRYGVIQYRSLNIKIDEDLFGKSMEEIEQEGSEERRQTVEALYSIWKRQYFVREIITDYTKSICNFSGAGFDVHNFPNLSIELIHYILCETEKKKGNLKNNKVDQNNRTMFGNVNDIVNNFQLPEIYNDRGAEDLTSAKRFHLSFVSGKTGKDIAILKMKADVPQDDINEDLKRIVTHSSFAIYRAVSVYELFQHPRLFQHFYDDYGNYTCIFSIHGTASRHKSHPATSFVKHKAQLYSAVKSLALSNQVIAKPTSIPQNVDKTTTRSNSSQHSKASNTTSQTLHQQTPFLKIKDRLSSKNKNKRKNSLQASLDERSVSHNKTSTPKQKDKKKRKMESTIIMMEDDSNNSHPIRITTSEQQSSMMMILDETKEKHKKNSSSNKKQQQQRKFNNYLPLHDMWKEYMLSMLGTSSLFNNELLLKADYHGCIFRVVKSRCGSYIGKEGMVIKETENTFQLLTRDDKFFIIPKNGSVFQFNFEKQVRPPSGVRGKESTAPPETKNYQIEIIGTQFCFRSYDRASKKFKRRDVIDL</sequence>
<evidence type="ECO:0000256" key="7">
    <source>
        <dbReference type="ARBA" id="ARBA00022801"/>
    </source>
</evidence>
<evidence type="ECO:0000313" key="9">
    <source>
        <dbReference type="EMBL" id="KAF0972518.1"/>
    </source>
</evidence>
<dbReference type="Gene3D" id="2.30.30.210">
    <property type="entry name" value="Ribonuclease P/MRP, subunit p29"/>
    <property type="match status" value="1"/>
</dbReference>
<dbReference type="HAMAP" id="MF_00754">
    <property type="entry name" value="RNase_P_1"/>
    <property type="match status" value="1"/>
</dbReference>
<dbReference type="PANTHER" id="PTHR13348:SF0">
    <property type="entry name" value="RIBONUCLEASE P PROTEIN SUBUNIT P29"/>
    <property type="match status" value="1"/>
</dbReference>
<feature type="region of interest" description="Disordered" evidence="8">
    <location>
        <begin position="343"/>
        <end position="422"/>
    </location>
</feature>
<dbReference type="InterPro" id="IPR016848">
    <property type="entry name" value="RNase_P/MRP_Rpp29-subunit"/>
</dbReference>
<keyword evidence="10" id="KW-1185">Reference proteome</keyword>
<keyword evidence="6" id="KW-0255">Endonuclease</keyword>
<evidence type="ECO:0000256" key="4">
    <source>
        <dbReference type="ARBA" id="ARBA00022694"/>
    </source>
</evidence>
<evidence type="ECO:0000313" key="10">
    <source>
        <dbReference type="Proteomes" id="UP000444721"/>
    </source>
</evidence>
<accession>A0A6A5BF17</accession>
<dbReference type="InterPro" id="IPR023538">
    <property type="entry name" value="RNP1"/>
</dbReference>
<dbReference type="GO" id="GO:0004519">
    <property type="term" value="F:endonuclease activity"/>
    <property type="evidence" value="ECO:0007669"/>
    <property type="project" value="UniProtKB-KW"/>
</dbReference>
<evidence type="ECO:0000256" key="1">
    <source>
        <dbReference type="ARBA" id="ARBA00004123"/>
    </source>
</evidence>
<dbReference type="GO" id="GO:0005634">
    <property type="term" value="C:nucleus"/>
    <property type="evidence" value="ECO:0007669"/>
    <property type="project" value="UniProtKB-SubCell"/>
</dbReference>
<dbReference type="GO" id="GO:0033204">
    <property type="term" value="F:ribonuclease P RNA binding"/>
    <property type="evidence" value="ECO:0007669"/>
    <property type="project" value="InterPro"/>
</dbReference>
<dbReference type="PANTHER" id="PTHR13348">
    <property type="entry name" value="RIBONUCLEASE P SUBUNIT P29"/>
    <property type="match status" value="1"/>
</dbReference>
<name>A0A6A5BF17_NAEFO</name>
<evidence type="ECO:0000256" key="5">
    <source>
        <dbReference type="ARBA" id="ARBA00022722"/>
    </source>
</evidence>
<feature type="region of interest" description="Disordered" evidence="8">
    <location>
        <begin position="1"/>
        <end position="69"/>
    </location>
</feature>
<organism evidence="9 10">
    <name type="scientific">Naegleria fowleri</name>
    <name type="common">Brain eating amoeba</name>
    <dbReference type="NCBI Taxonomy" id="5763"/>
    <lineage>
        <taxon>Eukaryota</taxon>
        <taxon>Discoba</taxon>
        <taxon>Heterolobosea</taxon>
        <taxon>Tetramitia</taxon>
        <taxon>Eutetramitia</taxon>
        <taxon>Vahlkampfiidae</taxon>
        <taxon>Naegleria</taxon>
    </lineage>
</organism>
<dbReference type="GO" id="GO:0030677">
    <property type="term" value="C:ribonuclease P complex"/>
    <property type="evidence" value="ECO:0007669"/>
    <property type="project" value="InterPro"/>
</dbReference>
<dbReference type="GO" id="GO:0000172">
    <property type="term" value="C:ribonuclease MRP complex"/>
    <property type="evidence" value="ECO:0007669"/>
    <property type="project" value="InterPro"/>
</dbReference>
<dbReference type="EMBL" id="VFQX01000068">
    <property type="protein sequence ID" value="KAF0972518.1"/>
    <property type="molecule type" value="Genomic_DNA"/>
</dbReference>
<dbReference type="OMA" id="HFQANYN"/>
<evidence type="ECO:0000256" key="3">
    <source>
        <dbReference type="ARBA" id="ARBA00022490"/>
    </source>
</evidence>
<dbReference type="GO" id="GO:0016787">
    <property type="term" value="F:hydrolase activity"/>
    <property type="evidence" value="ECO:0007669"/>
    <property type="project" value="UniProtKB-KW"/>
</dbReference>
<keyword evidence="3" id="KW-0963">Cytoplasm</keyword>
<dbReference type="VEuPathDB" id="AmoebaDB:FDP41_009421"/>
<keyword evidence="4" id="KW-0819">tRNA processing</keyword>
<dbReference type="VEuPathDB" id="AmoebaDB:NfTy_062280"/>
<dbReference type="Pfam" id="PF01868">
    <property type="entry name" value="RNase_P-MRP_p29"/>
    <property type="match status" value="1"/>
</dbReference>
<dbReference type="GeneID" id="68116637"/>
<dbReference type="SMART" id="SM00538">
    <property type="entry name" value="POP4"/>
    <property type="match status" value="1"/>
</dbReference>
<gene>
    <name evidence="9" type="ORF">FDP41_009421</name>
</gene>
<dbReference type="AlphaFoldDB" id="A0A6A5BF17"/>
<reference evidence="9 10" key="1">
    <citation type="journal article" date="2019" name="Sci. Rep.">
        <title>Nanopore sequencing improves the draft genome of the human pathogenic amoeba Naegleria fowleri.</title>
        <authorList>
            <person name="Liechti N."/>
            <person name="Schurch N."/>
            <person name="Bruggmann R."/>
            <person name="Wittwer M."/>
        </authorList>
    </citation>
    <scope>NUCLEOTIDE SEQUENCE [LARGE SCALE GENOMIC DNA]</scope>
    <source>
        <strain evidence="9 10">ATCC 30894</strain>
    </source>
</reference>
<dbReference type="OrthoDB" id="124041at2759"/>
<comment type="subcellular location">
    <subcellularLocation>
        <location evidence="1">Nucleus</location>
    </subcellularLocation>
</comment>
<dbReference type="SUPFAM" id="SSF101744">
    <property type="entry name" value="Rof/RNase P subunit-like"/>
    <property type="match status" value="1"/>
</dbReference>
<feature type="compositionally biased region" description="Polar residues" evidence="8">
    <location>
        <begin position="52"/>
        <end position="63"/>
    </location>
</feature>
<feature type="compositionally biased region" description="Low complexity" evidence="8">
    <location>
        <begin position="7"/>
        <end position="25"/>
    </location>
</feature>
<dbReference type="InterPro" id="IPR002730">
    <property type="entry name" value="Rpp29/RNP1"/>
</dbReference>
<evidence type="ECO:0000256" key="6">
    <source>
        <dbReference type="ARBA" id="ARBA00022759"/>
    </source>
</evidence>
<comment type="similarity">
    <text evidence="2">Belongs to the eukaryotic/archaeal RNase P protein component 1 family.</text>
</comment>
<proteinExistence type="inferred from homology"/>
<protein>
    <submittedName>
        <fullName evidence="9">Uncharacterized protein</fullName>
    </submittedName>
</protein>
<keyword evidence="5" id="KW-0540">Nuclease</keyword>
<evidence type="ECO:0000256" key="8">
    <source>
        <dbReference type="SAM" id="MobiDB-lite"/>
    </source>
</evidence>
<dbReference type="InterPro" id="IPR023534">
    <property type="entry name" value="Rof/RNase_P-like"/>
</dbReference>